<dbReference type="STRING" id="134849.SAMN05443668_105606"/>
<dbReference type="RefSeq" id="WP_073259132.1">
    <property type="nucleotide sequence ID" value="NZ_FRCS01000005.1"/>
</dbReference>
<organism evidence="3 4">
    <name type="scientific">Cryptosporangium aurantiacum</name>
    <dbReference type="NCBI Taxonomy" id="134849"/>
    <lineage>
        <taxon>Bacteria</taxon>
        <taxon>Bacillati</taxon>
        <taxon>Actinomycetota</taxon>
        <taxon>Actinomycetes</taxon>
        <taxon>Cryptosporangiales</taxon>
        <taxon>Cryptosporangiaceae</taxon>
        <taxon>Cryptosporangium</taxon>
    </lineage>
</organism>
<proteinExistence type="predicted"/>
<dbReference type="SMART" id="SM00422">
    <property type="entry name" value="HTH_MERR"/>
    <property type="match status" value="1"/>
</dbReference>
<reference evidence="3 4" key="1">
    <citation type="submission" date="2016-11" db="EMBL/GenBank/DDBJ databases">
        <authorList>
            <person name="Jaros S."/>
            <person name="Januszkiewicz K."/>
            <person name="Wedrychowicz H."/>
        </authorList>
    </citation>
    <scope>NUCLEOTIDE SEQUENCE [LARGE SCALE GENOMIC DNA]</scope>
    <source>
        <strain evidence="3 4">DSM 46144</strain>
    </source>
</reference>
<keyword evidence="4" id="KW-1185">Reference proteome</keyword>
<dbReference type="GO" id="GO:0003677">
    <property type="term" value="F:DNA binding"/>
    <property type="evidence" value="ECO:0007669"/>
    <property type="project" value="UniProtKB-KW"/>
</dbReference>
<dbReference type="PROSITE" id="PS50937">
    <property type="entry name" value="HTH_MERR_2"/>
    <property type="match status" value="1"/>
</dbReference>
<protein>
    <submittedName>
        <fullName evidence="3">DNA-binding transcriptional regulator, MerR family</fullName>
    </submittedName>
</protein>
<evidence type="ECO:0000313" key="4">
    <source>
        <dbReference type="Proteomes" id="UP000184440"/>
    </source>
</evidence>
<dbReference type="Pfam" id="PF13411">
    <property type="entry name" value="MerR_1"/>
    <property type="match status" value="1"/>
</dbReference>
<dbReference type="CDD" id="cd01109">
    <property type="entry name" value="HTH_YyaN"/>
    <property type="match status" value="1"/>
</dbReference>
<dbReference type="AlphaFoldDB" id="A0A1M7QY31"/>
<dbReference type="GO" id="GO:0003700">
    <property type="term" value="F:DNA-binding transcription factor activity"/>
    <property type="evidence" value="ECO:0007669"/>
    <property type="project" value="InterPro"/>
</dbReference>
<dbReference type="Proteomes" id="UP000184440">
    <property type="component" value="Unassembled WGS sequence"/>
</dbReference>
<name>A0A1M7QY31_9ACTN</name>
<dbReference type="PANTHER" id="PTHR30204">
    <property type="entry name" value="REDOX-CYCLING DRUG-SENSING TRANSCRIPTIONAL ACTIVATOR SOXR"/>
    <property type="match status" value="1"/>
</dbReference>
<dbReference type="EMBL" id="FRCS01000005">
    <property type="protein sequence ID" value="SHN37036.1"/>
    <property type="molecule type" value="Genomic_DNA"/>
</dbReference>
<gene>
    <name evidence="3" type="ORF">SAMN05443668_105606</name>
</gene>
<evidence type="ECO:0000313" key="3">
    <source>
        <dbReference type="EMBL" id="SHN37036.1"/>
    </source>
</evidence>
<dbReference type="InterPro" id="IPR009061">
    <property type="entry name" value="DNA-bd_dom_put_sf"/>
</dbReference>
<evidence type="ECO:0000259" key="2">
    <source>
        <dbReference type="PROSITE" id="PS50937"/>
    </source>
</evidence>
<dbReference type="OrthoDB" id="9802944at2"/>
<dbReference type="InterPro" id="IPR000551">
    <property type="entry name" value="MerR-type_HTH_dom"/>
</dbReference>
<sequence>MQRYSPSQVAEMTGFSLDTLRYYDKIGLLDELARTPGGQRIFTEVDVAWLGILRCLRDTGMPIAQMQRYAHLARAGDETLAERITVLEEHDQAVEEQIARLRAQQSHIRDKIAYYRSEIAAQQPAPSAAPTA</sequence>
<dbReference type="Gene3D" id="1.10.1660.10">
    <property type="match status" value="1"/>
</dbReference>
<dbReference type="InterPro" id="IPR047057">
    <property type="entry name" value="MerR_fam"/>
</dbReference>
<feature type="domain" description="HTH merR-type" evidence="2">
    <location>
        <begin position="3"/>
        <end position="72"/>
    </location>
</feature>
<dbReference type="PANTHER" id="PTHR30204:SF98">
    <property type="entry name" value="HTH-TYPE TRANSCRIPTIONAL REGULATOR ADHR"/>
    <property type="match status" value="1"/>
</dbReference>
<accession>A0A1M7QY31</accession>
<keyword evidence="1 3" id="KW-0238">DNA-binding</keyword>
<evidence type="ECO:0000256" key="1">
    <source>
        <dbReference type="ARBA" id="ARBA00023125"/>
    </source>
</evidence>
<dbReference type="SUPFAM" id="SSF46955">
    <property type="entry name" value="Putative DNA-binding domain"/>
    <property type="match status" value="1"/>
</dbReference>